<keyword evidence="7 13" id="KW-0256">Endoplasmic reticulum</keyword>
<dbReference type="Pfam" id="PF04191">
    <property type="entry name" value="PEMT"/>
    <property type="match status" value="2"/>
</dbReference>
<comment type="similarity">
    <text evidence="13 14">Belongs to the class VI-like SAM-binding methyltransferase superfamily. CHO2 family.</text>
</comment>
<comment type="caution">
    <text evidence="16">The sequence shown here is derived from an EMBL/GenBank/DDBJ whole genome shotgun (WGS) entry which is preliminary data.</text>
</comment>
<keyword evidence="17" id="KW-1185">Reference proteome</keyword>
<keyword evidence="2 13" id="KW-0444">Lipid biosynthesis</keyword>
<comment type="subcellular location">
    <subcellularLocation>
        <location evidence="1">Endomembrane system</location>
        <topology evidence="1">Multi-pass membrane protein</topology>
    </subcellularLocation>
    <subcellularLocation>
        <location evidence="13 14">Endoplasmic reticulum membrane</location>
        <topology evidence="13 14">Multi-pass membrane protein</topology>
    </subcellularLocation>
</comment>
<keyword evidence="8 13" id="KW-1133">Transmembrane helix</keyword>
<dbReference type="GO" id="GO:0005789">
    <property type="term" value="C:endoplasmic reticulum membrane"/>
    <property type="evidence" value="ECO:0007669"/>
    <property type="project" value="UniProtKB-SubCell"/>
</dbReference>
<proteinExistence type="inferred from homology"/>
<keyword evidence="10 13" id="KW-0472">Membrane</keyword>
<sequence>MAQADPAPVPAVTGTSPDTTTLRRRKPVVDNNSDSLGLAPELEKAHTDKEEAPLGKTPDGTVFKIPQTHNMLTSLFDPRTPKSNIDLLTLFLLGLQLVLFVSLSRPTARIFFGFYFAMWRLAYNAGLGYVLKRQSETRWIVRTVKRNGWFDEKRQPKIAQWAKNELRKKMGKDYDFTVWILFRHSVDVILLNDFLSYVLFSLSFLTWSGPPGHSVLFHVLRWVGGFVLLLFNLWVKTDAHRIVKDFAWYWGDAFFLSLQNLVFDGVFEFAPHPMYSVGYAGYYGLSLIVASPTVLFVSLAAHAAQFGFLLYFENPHIERTYGQRKPIAARTPLPRTLSQTLSDSPVSSRSRADSTVEQPSASGLSTPNLIETHDDSMTEAEAEEAVTEDEADDRDAVSRPAATAAPQRKPSLTPSMFSTRTTGAARARRASEVEEEQMMTRHDLDNKYFHKDLLIFRNWDAFRARDLAFALVLIYAIVPTFLPALSKTATILLLFVHALGWRAFHSFALGLALKKQSERRWIVRHFIKHYHYERDGNAVRDAFDNWKAIYNLSLCMTYVSFVALAWKCYNIPSDWSYGAVIVRHTLGLLLLALQAWSSAETYEVLGPFGWFYGDFWIPDYPHELAVTGIYRFLNNPERSMGGAAFIGIALIAGSKLALAQALINIAAHWWFLSAVENPHMQRLYGNTLRKDAGVTKTLRNAVRRASHTDGRAGSGKVRKDLIERISKNVREVQGTVEKVFEETADAVEEFINKSAPAVKGYVKDTKILLQQSGERFVISRVANDLASYDSSQYSLTLRPSAFPPLVPHASTSSAPALRYHLGEPIHVKWTAPSNHSRRDWIGVYRLGANKDTLVTKVSSQGKWCGVYSKEWEGDRYEGVGGGEAPEYGEISASKRARGAIVFKGKKLPWKTGQYEFRYHHDGKHSVVAISQPFEVFVDRPTDYEDPESVHTALTHIVSKTLALDAEVVPHAALPLVEEVERAESVFDAAEDTEQEQPDTTSSSMTRTGSKGKERAPAAVAAEVPVSPHQRTVPLSDPDDFVLYSTDEAAHIAYAIKCAFDVELDKEVVLAAANVGKLAAQLLEARKVLGVKPGDGGTGMKADLSEP</sequence>
<evidence type="ECO:0000256" key="6">
    <source>
        <dbReference type="ARBA" id="ARBA00022692"/>
    </source>
</evidence>
<dbReference type="OrthoDB" id="4583at2759"/>
<comment type="pathway">
    <text evidence="13 14">Phospholipid metabolism; phosphatidylcholine biosynthesis.</text>
</comment>
<dbReference type="GO" id="GO:0006656">
    <property type="term" value="P:phosphatidylcholine biosynthetic process"/>
    <property type="evidence" value="ECO:0007669"/>
    <property type="project" value="UniProtKB-UniRule"/>
</dbReference>
<feature type="compositionally biased region" description="Low complexity" evidence="15">
    <location>
        <begin position="1016"/>
        <end position="1027"/>
    </location>
</feature>
<accession>A0A9P6W7Z1</accession>
<evidence type="ECO:0000256" key="7">
    <source>
        <dbReference type="ARBA" id="ARBA00022824"/>
    </source>
</evidence>
<dbReference type="Gene3D" id="2.60.40.2840">
    <property type="match status" value="1"/>
</dbReference>
<dbReference type="InterPro" id="IPR016219">
    <property type="entry name" value="Phosphatid-EA_MeTrfase_fun"/>
</dbReference>
<dbReference type="HAMAP" id="MF_03217">
    <property type="entry name" value="PEMT"/>
    <property type="match status" value="1"/>
</dbReference>
<feature type="compositionally biased region" description="Polar residues" evidence="15">
    <location>
        <begin position="336"/>
        <end position="369"/>
    </location>
</feature>
<feature type="transmembrane region" description="Helical" evidence="13 14">
    <location>
        <begin position="491"/>
        <end position="513"/>
    </location>
</feature>
<dbReference type="GO" id="GO:0032259">
    <property type="term" value="P:methylation"/>
    <property type="evidence" value="ECO:0007669"/>
    <property type="project" value="UniProtKB-KW"/>
</dbReference>
<dbReference type="PROSITE" id="PS51598">
    <property type="entry name" value="SAM_CHO2"/>
    <property type="match status" value="1"/>
</dbReference>
<evidence type="ECO:0000313" key="16">
    <source>
        <dbReference type="EMBL" id="KAG0666405.1"/>
    </source>
</evidence>
<dbReference type="PANTHER" id="PTHR32138:SF0">
    <property type="entry name" value="PHOSPHATIDYLETHANOLAMINE N-METHYLTRANSFERASE"/>
    <property type="match status" value="1"/>
</dbReference>
<feature type="region of interest" description="Disordered" evidence="15">
    <location>
        <begin position="987"/>
        <end position="1031"/>
    </location>
</feature>
<feature type="compositionally biased region" description="Polar residues" evidence="15">
    <location>
        <begin position="997"/>
        <end position="1008"/>
    </location>
</feature>
<comment type="function">
    <text evidence="13 14">Catalyzes the first step of the methylation pathway of phosphatidylcholine biosynthesis, the SAM-dependent methylation of phosphatidylethanolamine (PE) to phosphatidylmonomethylethanolamine (PMME).</text>
</comment>
<evidence type="ECO:0000256" key="4">
    <source>
        <dbReference type="ARBA" id="ARBA00022679"/>
    </source>
</evidence>
<evidence type="ECO:0000256" key="5">
    <source>
        <dbReference type="ARBA" id="ARBA00022691"/>
    </source>
</evidence>
<feature type="region of interest" description="Disordered" evidence="15">
    <location>
        <begin position="1"/>
        <end position="60"/>
    </location>
</feature>
<comment type="caution">
    <text evidence="13 14">Lacks conserved residue(s) required for the propagation of feature annotation.</text>
</comment>
<keyword evidence="3 13" id="KW-0489">Methyltransferase</keyword>
<keyword evidence="4 13" id="KW-0808">Transferase</keyword>
<evidence type="ECO:0000256" key="1">
    <source>
        <dbReference type="ARBA" id="ARBA00004127"/>
    </source>
</evidence>
<feature type="transmembrane region" description="Helical" evidence="13 14">
    <location>
        <begin position="85"/>
        <end position="104"/>
    </location>
</feature>
<keyword evidence="9 13" id="KW-0443">Lipid metabolism</keyword>
<feature type="compositionally biased region" description="Acidic residues" evidence="15">
    <location>
        <begin position="377"/>
        <end position="393"/>
    </location>
</feature>
<organism evidence="16 17">
    <name type="scientific">Rhodotorula mucilaginosa</name>
    <name type="common">Yeast</name>
    <name type="synonym">Rhodotorula rubra</name>
    <dbReference type="NCBI Taxonomy" id="5537"/>
    <lineage>
        <taxon>Eukaryota</taxon>
        <taxon>Fungi</taxon>
        <taxon>Dikarya</taxon>
        <taxon>Basidiomycota</taxon>
        <taxon>Pucciniomycotina</taxon>
        <taxon>Microbotryomycetes</taxon>
        <taxon>Sporidiobolales</taxon>
        <taxon>Sporidiobolaceae</taxon>
        <taxon>Rhodotorula</taxon>
    </lineage>
</organism>
<evidence type="ECO:0000256" key="11">
    <source>
        <dbReference type="ARBA" id="ARBA00023209"/>
    </source>
</evidence>
<keyword evidence="5 13" id="KW-0949">S-adenosyl-L-methionine</keyword>
<comment type="catalytic activity">
    <reaction evidence="13 14">
        <text>a 1,2-diacyl-sn-glycero-3-phosphoethanolamine + S-adenosyl-L-methionine = a 1,2-diacyl-sn-glycero-3-phospho-N-methylethanolamine + S-adenosyl-L-homocysteine + H(+)</text>
        <dbReference type="Rhea" id="RHEA:11164"/>
        <dbReference type="ChEBI" id="CHEBI:15378"/>
        <dbReference type="ChEBI" id="CHEBI:57856"/>
        <dbReference type="ChEBI" id="CHEBI:59789"/>
        <dbReference type="ChEBI" id="CHEBI:64573"/>
        <dbReference type="ChEBI" id="CHEBI:64612"/>
        <dbReference type="EC" id="2.1.1.17"/>
    </reaction>
</comment>
<evidence type="ECO:0000256" key="3">
    <source>
        <dbReference type="ARBA" id="ARBA00022603"/>
    </source>
</evidence>
<feature type="transmembrane region" description="Helical" evidence="13 14">
    <location>
        <begin position="467"/>
        <end position="485"/>
    </location>
</feature>
<feature type="transmembrane region" description="Helical" evidence="13 14">
    <location>
        <begin position="215"/>
        <end position="235"/>
    </location>
</feature>
<feature type="transmembrane region" description="Helical" evidence="13 14">
    <location>
        <begin position="189"/>
        <end position="209"/>
    </location>
</feature>
<evidence type="ECO:0000256" key="15">
    <source>
        <dbReference type="SAM" id="MobiDB-lite"/>
    </source>
</evidence>
<feature type="transmembrane region" description="Helical" evidence="13 14">
    <location>
        <begin position="643"/>
        <end position="671"/>
    </location>
</feature>
<dbReference type="InterPro" id="IPR007318">
    <property type="entry name" value="Phopholipid_MeTrfase"/>
</dbReference>
<keyword evidence="6 13" id="KW-0812">Transmembrane</keyword>
<dbReference type="Proteomes" id="UP000777482">
    <property type="component" value="Unassembled WGS sequence"/>
</dbReference>
<evidence type="ECO:0000256" key="10">
    <source>
        <dbReference type="ARBA" id="ARBA00023136"/>
    </source>
</evidence>
<protein>
    <recommendedName>
        <fullName evidence="13 14">Phosphatidylethanolamine N-methyltransferase</fullName>
        <shortName evidence="13">PE methyltransferase</shortName>
        <shortName evidence="13 14">PEAMT</shortName>
        <shortName evidence="13">PEMT</shortName>
        <ecNumber evidence="13 14">2.1.1.17</ecNumber>
    </recommendedName>
</protein>
<feature type="transmembrane region" description="Helical" evidence="13 14">
    <location>
        <begin position="247"/>
        <end position="267"/>
    </location>
</feature>
<keyword evidence="11 13" id="KW-0594">Phospholipid biosynthesis</keyword>
<evidence type="ECO:0000256" key="13">
    <source>
        <dbReference type="HAMAP-Rule" id="MF_03217"/>
    </source>
</evidence>
<dbReference type="PANTHER" id="PTHR32138">
    <property type="entry name" value="PHOSPHATIDYLETHANOLAMINE N-METHYLTRANSFERASE"/>
    <property type="match status" value="1"/>
</dbReference>
<reference evidence="16 17" key="1">
    <citation type="submission" date="2020-11" db="EMBL/GenBank/DDBJ databases">
        <title>Kefir isolates.</title>
        <authorList>
            <person name="Marcisauskas S."/>
            <person name="Kim Y."/>
            <person name="Blasche S."/>
        </authorList>
    </citation>
    <scope>NUCLEOTIDE SEQUENCE [LARGE SCALE GENOMIC DNA]</scope>
    <source>
        <strain evidence="16 17">KR</strain>
    </source>
</reference>
<feature type="compositionally biased region" description="Basic and acidic residues" evidence="15">
    <location>
        <begin position="41"/>
        <end position="53"/>
    </location>
</feature>
<evidence type="ECO:0000256" key="12">
    <source>
        <dbReference type="ARBA" id="ARBA00023264"/>
    </source>
</evidence>
<dbReference type="AlphaFoldDB" id="A0A9P6W7Z1"/>
<evidence type="ECO:0000313" key="17">
    <source>
        <dbReference type="Proteomes" id="UP000777482"/>
    </source>
</evidence>
<dbReference type="EMBL" id="PUHQ01000005">
    <property type="protein sequence ID" value="KAG0666405.1"/>
    <property type="molecule type" value="Genomic_DNA"/>
</dbReference>
<gene>
    <name evidence="16" type="primary">CHO2</name>
    <name evidence="16" type="ORF">C6P46_004975</name>
</gene>
<evidence type="ECO:0000256" key="8">
    <source>
        <dbReference type="ARBA" id="ARBA00022989"/>
    </source>
</evidence>
<feature type="transmembrane region" description="Helical" evidence="13 14">
    <location>
        <begin position="110"/>
        <end position="131"/>
    </location>
</feature>
<feature type="transmembrane region" description="Helical" evidence="13 14">
    <location>
        <begin position="287"/>
        <end position="312"/>
    </location>
</feature>
<evidence type="ECO:0000256" key="9">
    <source>
        <dbReference type="ARBA" id="ARBA00023098"/>
    </source>
</evidence>
<evidence type="ECO:0000256" key="2">
    <source>
        <dbReference type="ARBA" id="ARBA00022516"/>
    </source>
</evidence>
<dbReference type="GO" id="GO:0004608">
    <property type="term" value="F:phosphatidylethanolamine N-methyltransferase activity"/>
    <property type="evidence" value="ECO:0007669"/>
    <property type="project" value="UniProtKB-UniRule"/>
</dbReference>
<feature type="region of interest" description="Disordered" evidence="15">
    <location>
        <begin position="332"/>
        <end position="437"/>
    </location>
</feature>
<evidence type="ECO:0000256" key="14">
    <source>
        <dbReference type="RuleBase" id="RU361122"/>
    </source>
</evidence>
<name>A0A9P6W7Z1_RHOMI</name>
<keyword evidence="12 13" id="KW-1208">Phospholipid metabolism</keyword>
<dbReference type="EC" id="2.1.1.17" evidence="13 14"/>